<feature type="domain" description="DUF6788" evidence="1">
    <location>
        <begin position="37"/>
        <end position="94"/>
    </location>
</feature>
<dbReference type="AlphaFoldDB" id="A0A0C1R8F2"/>
<keyword evidence="4" id="KW-1185">Reference proteome</keyword>
<reference evidence="3" key="1">
    <citation type="journal article" date="2015" name="Genome Announc.">
        <title>Draft Genome Sequence of Tolypothrix boutellei Strain VB521301.</title>
        <authorList>
            <person name="Chandrababunaidu M.M."/>
            <person name="Singh D."/>
            <person name="Sen D."/>
            <person name="Bhan S."/>
            <person name="Das S."/>
            <person name="Gupta A."/>
            <person name="Adhikary S.P."/>
            <person name="Tripathy S."/>
        </authorList>
    </citation>
    <scope>NUCLEOTIDE SEQUENCE</scope>
    <source>
        <strain evidence="3">VB521301</strain>
    </source>
</reference>
<dbReference type="OrthoDB" id="583758at2"/>
<evidence type="ECO:0000313" key="2">
    <source>
        <dbReference type="EMBL" id="KAF3884089.1"/>
    </source>
</evidence>
<proteinExistence type="predicted"/>
<accession>A0A0C1R8F2</accession>
<protein>
    <recommendedName>
        <fullName evidence="1">DUF6788 domain-containing protein</fullName>
    </recommendedName>
</protein>
<gene>
    <name evidence="3" type="ORF">DA73_0200105</name>
    <name evidence="2" type="ORF">DA73_0400000170</name>
</gene>
<dbReference type="RefSeq" id="WP_038096072.1">
    <property type="nucleotide sequence ID" value="NZ_JHEG04000001.1"/>
</dbReference>
<comment type="caution">
    <text evidence="3">The sequence shown here is derived from an EMBL/GenBank/DDBJ whole genome shotgun (WGS) entry which is preliminary data.</text>
</comment>
<name>A0A0C1R8F2_9CYAN</name>
<reference evidence="2" key="2">
    <citation type="submission" date="2019-11" db="EMBL/GenBank/DDBJ databases">
        <title>Improved Assembly of Tolypothrix boutellei genome.</title>
        <authorList>
            <person name="Sarangi A.N."/>
            <person name="Mukherjee M."/>
            <person name="Ghosh S."/>
            <person name="Singh D."/>
            <person name="Das A."/>
            <person name="Kant S."/>
            <person name="Prusty A."/>
            <person name="Tripathy S."/>
        </authorList>
    </citation>
    <scope>NUCLEOTIDE SEQUENCE</scope>
    <source>
        <strain evidence="2">VB521301</strain>
    </source>
</reference>
<organism evidence="3">
    <name type="scientific">Tolypothrix bouteillei VB521301</name>
    <dbReference type="NCBI Taxonomy" id="1479485"/>
    <lineage>
        <taxon>Bacteria</taxon>
        <taxon>Bacillati</taxon>
        <taxon>Cyanobacteriota</taxon>
        <taxon>Cyanophyceae</taxon>
        <taxon>Nostocales</taxon>
        <taxon>Tolypothrichaceae</taxon>
        <taxon>Tolypothrix</taxon>
    </lineage>
</organism>
<dbReference type="EMBL" id="JHEG04000001">
    <property type="protein sequence ID" value="KAF3884089.1"/>
    <property type="molecule type" value="Genomic_DNA"/>
</dbReference>
<dbReference type="EMBL" id="JHEG02000001">
    <property type="protein sequence ID" value="KIE13849.1"/>
    <property type="molecule type" value="Genomic_DNA"/>
</dbReference>
<evidence type="ECO:0000259" key="1">
    <source>
        <dbReference type="Pfam" id="PF20586"/>
    </source>
</evidence>
<dbReference type="InterPro" id="IPR046738">
    <property type="entry name" value="DUF6788"/>
</dbReference>
<dbReference type="Proteomes" id="UP000029738">
    <property type="component" value="Unassembled WGS sequence"/>
</dbReference>
<evidence type="ECO:0000313" key="4">
    <source>
        <dbReference type="Proteomes" id="UP000029738"/>
    </source>
</evidence>
<sequence length="103" mass="11681">MPKNKKPQPEPTVESVLQQAVQLTRPEQEELLLALKALLEALDDEKDATPSTTPSPRCGSRGGSRIEWKKINGYGPYPYLRFRNGGKYRSYYLKDLSAIRMAQ</sequence>
<evidence type="ECO:0000313" key="3">
    <source>
        <dbReference type="EMBL" id="KIE13849.1"/>
    </source>
</evidence>
<dbReference type="Pfam" id="PF20586">
    <property type="entry name" value="DUF6788"/>
    <property type="match status" value="1"/>
</dbReference>